<dbReference type="EMBL" id="OU015584">
    <property type="protein sequence ID" value="CAG5079912.1"/>
    <property type="molecule type" value="Genomic_DNA"/>
</dbReference>
<reference evidence="1" key="1">
    <citation type="submission" date="2021-04" db="EMBL/GenBank/DDBJ databases">
        <authorList>
            <person name="Rodrigo-Torres L."/>
            <person name="Arahal R. D."/>
            <person name="Lucena T."/>
        </authorList>
    </citation>
    <scope>NUCLEOTIDE SEQUENCE</scope>
    <source>
        <strain evidence="1">AS29M-1</strain>
    </source>
</reference>
<gene>
    <name evidence="1" type="ORF">CRYO30217_01117</name>
</gene>
<dbReference type="Proteomes" id="UP000683507">
    <property type="component" value="Chromosome"/>
</dbReference>
<evidence type="ECO:0000313" key="2">
    <source>
        <dbReference type="Proteomes" id="UP000683507"/>
    </source>
</evidence>
<keyword evidence="2" id="KW-1185">Reference proteome</keyword>
<dbReference type="KEGG" id="ptan:CRYO30217_01117"/>
<evidence type="ECO:0000313" key="1">
    <source>
        <dbReference type="EMBL" id="CAG5079912.1"/>
    </source>
</evidence>
<dbReference type="AlphaFoldDB" id="A0A916JLE6"/>
<protein>
    <submittedName>
        <fullName evidence="1">Uncharacterized protein</fullName>
    </submittedName>
</protein>
<organism evidence="1 2">
    <name type="scientific">Parvicella tangerina</name>
    <dbReference type="NCBI Taxonomy" id="2829795"/>
    <lineage>
        <taxon>Bacteria</taxon>
        <taxon>Pseudomonadati</taxon>
        <taxon>Bacteroidota</taxon>
        <taxon>Flavobacteriia</taxon>
        <taxon>Flavobacteriales</taxon>
        <taxon>Parvicellaceae</taxon>
        <taxon>Parvicella</taxon>
    </lineage>
</organism>
<name>A0A916JLE6_9FLAO</name>
<sequence length="58" mass="6981">MIYTLKSGIEMLDYIRTIFKKLFLKNRIMFSDQEIINFKNQFNHIQTRLNVVSGQVNK</sequence>
<accession>A0A916JLE6</accession>
<proteinExistence type="predicted"/>